<protein>
    <submittedName>
        <fullName evidence="1">Uncharacterized protein</fullName>
    </submittedName>
</protein>
<dbReference type="Proteomes" id="UP000030751">
    <property type="component" value="Unassembled WGS sequence"/>
</dbReference>
<accession>W9NIG3</accession>
<sequence>MAFMPQGCIKVPGLNQRITDPDLTKSFEFYNKLPEILEVFKRPQLSKIVLNKFCGLIRELGLDGHVGVHESHSHGTLADNHVMIGEDFEKPLCRRIQQVPLSKVANMDLSNIYGRLFALDDDGLFHPYEYQRGTIPENIQELVSKLIPRYIHLVKTHNLGSTISLEILSKTFSQPMSEIVWQSEVTLWESKRVMQRNLTRSTGFIASHEGYACSSNWVGTEKGHAEVIPDPGSKLPDLYELENQLVLEGSLRPREPPGQRHLKSLL</sequence>
<name>W9NIG3_FUSOX</name>
<reference evidence="1" key="2">
    <citation type="submission" date="2012-05" db="EMBL/GenBank/DDBJ databases">
        <title>Annotation of the Genome Sequence of Fusarium oxysporum HDV247.</title>
        <authorList>
            <consortium name="The Broad Institute Genomics Platform"/>
            <person name="Ma L.-J."/>
            <person name="Corby-Kistler H."/>
            <person name="Broz K."/>
            <person name="Gale L.R."/>
            <person name="Jonkers W."/>
            <person name="O'Donnell K."/>
            <person name="Ploetz R."/>
            <person name="Steinberg C."/>
            <person name="Schwartz D.C."/>
            <person name="VanEtten H."/>
            <person name="Zhou S."/>
            <person name="Young S.K."/>
            <person name="Zeng Q."/>
            <person name="Gargeya S."/>
            <person name="Fitzgerald M."/>
            <person name="Abouelleil A."/>
            <person name="Alvarado L."/>
            <person name="Chapman S.B."/>
            <person name="Gainer-Dewar J."/>
            <person name="Goldberg J."/>
            <person name="Griggs A."/>
            <person name="Gujja S."/>
            <person name="Hansen M."/>
            <person name="Howarth C."/>
            <person name="Imamovic A."/>
            <person name="Ireland A."/>
            <person name="Larimer J."/>
            <person name="McCowan C."/>
            <person name="Murphy C."/>
            <person name="Pearson M."/>
            <person name="Poon T.W."/>
            <person name="Priest M."/>
            <person name="Roberts A."/>
            <person name="Saif S."/>
            <person name="Shea T."/>
            <person name="Sykes S."/>
            <person name="Wortman J."/>
            <person name="Nusbaum C."/>
            <person name="Birren B."/>
        </authorList>
    </citation>
    <scope>NUCLEOTIDE SEQUENCE</scope>
    <source>
        <strain evidence="1">HDV247</strain>
    </source>
</reference>
<dbReference type="AlphaFoldDB" id="W9NIG3"/>
<gene>
    <name evidence="1" type="ORF">FOVG_18091</name>
</gene>
<dbReference type="EMBL" id="JH651047">
    <property type="protein sequence ID" value="EXA30521.1"/>
    <property type="molecule type" value="Genomic_DNA"/>
</dbReference>
<dbReference type="HOGENOM" id="CLU_077469_0_0_1"/>
<evidence type="ECO:0000313" key="1">
    <source>
        <dbReference type="EMBL" id="EXA30521.1"/>
    </source>
</evidence>
<organism evidence="1">
    <name type="scientific">Fusarium oxysporum f. sp. pisi HDV247</name>
    <dbReference type="NCBI Taxonomy" id="1080344"/>
    <lineage>
        <taxon>Eukaryota</taxon>
        <taxon>Fungi</taxon>
        <taxon>Dikarya</taxon>
        <taxon>Ascomycota</taxon>
        <taxon>Pezizomycotina</taxon>
        <taxon>Sordariomycetes</taxon>
        <taxon>Hypocreomycetidae</taxon>
        <taxon>Hypocreales</taxon>
        <taxon>Nectriaceae</taxon>
        <taxon>Fusarium</taxon>
        <taxon>Fusarium oxysporum species complex</taxon>
    </lineage>
</organism>
<proteinExistence type="predicted"/>
<reference evidence="1" key="1">
    <citation type="submission" date="2011-10" db="EMBL/GenBank/DDBJ databases">
        <title>The Genome Sequence of Fusarium oxysporum HDV247.</title>
        <authorList>
            <consortium name="The Broad Institute Genome Sequencing Platform"/>
            <person name="Ma L.-J."/>
            <person name="Gale L.R."/>
            <person name="Schwartz D.C."/>
            <person name="Zhou S."/>
            <person name="Corby-Kistler H."/>
            <person name="Young S.K."/>
            <person name="Zeng Q."/>
            <person name="Gargeya S."/>
            <person name="Fitzgerald M."/>
            <person name="Haas B."/>
            <person name="Abouelleil A."/>
            <person name="Alvarado L."/>
            <person name="Arachchi H.M."/>
            <person name="Berlin A."/>
            <person name="Brown A."/>
            <person name="Chapman S.B."/>
            <person name="Chen Z."/>
            <person name="Dunbar C."/>
            <person name="Freedman E."/>
            <person name="Gearin G."/>
            <person name="Goldberg J."/>
            <person name="Griggs A."/>
            <person name="Gujja S."/>
            <person name="Heiman D."/>
            <person name="Howarth C."/>
            <person name="Larson L."/>
            <person name="Lui A."/>
            <person name="MacDonald P.J.P."/>
            <person name="Montmayeur A."/>
            <person name="Murphy C."/>
            <person name="Neiman D."/>
            <person name="Pearson M."/>
            <person name="Priest M."/>
            <person name="Roberts A."/>
            <person name="Saif S."/>
            <person name="Shea T."/>
            <person name="Shenoy N."/>
            <person name="Sisk P."/>
            <person name="Stolte C."/>
            <person name="Sykes S."/>
            <person name="Wortman J."/>
            <person name="Nusbaum C."/>
            <person name="Birren B."/>
        </authorList>
    </citation>
    <scope>NUCLEOTIDE SEQUENCE [LARGE SCALE GENOMIC DNA]</scope>
    <source>
        <strain evidence="1">HDV247</strain>
    </source>
</reference>